<gene>
    <name evidence="2" type="ORF">F923_00446</name>
</gene>
<comment type="caution">
    <text evidence="2">The sequence shown here is derived from an EMBL/GenBank/DDBJ whole genome shotgun (WGS) entry which is preliminary data.</text>
</comment>
<dbReference type="HOGENOM" id="CLU_1860853_0_0_6"/>
<protein>
    <submittedName>
        <fullName evidence="2">Uncharacterized protein</fullName>
    </submittedName>
</protein>
<accession>N9GB28</accession>
<evidence type="ECO:0000256" key="1">
    <source>
        <dbReference type="SAM" id="Phobius"/>
    </source>
</evidence>
<dbReference type="PATRIC" id="fig|1217668.3.peg.429"/>
<keyword evidence="1" id="KW-0472">Membrane</keyword>
<dbReference type="RefSeq" id="WP_005106309.1">
    <property type="nucleotide sequence ID" value="NZ_KB849835.1"/>
</dbReference>
<proteinExistence type="predicted"/>
<sequence length="144" mass="16454">MSHYLKYFATVYLTLVLLVGIFIYVFNLGAILLIPALIASAFLSARYFVRKELRLPTQQEKSKLVWGSTIIAMTFGFIFLVVVIWMNPQTDEIYRTITYTGRGTNSFLVATSIALHALLFHIAYNAYARYSLAKRTGLKENRVE</sequence>
<dbReference type="EMBL" id="APQU01000007">
    <property type="protein sequence ID" value="ENW32147.1"/>
    <property type="molecule type" value="Genomic_DNA"/>
</dbReference>
<feature type="transmembrane region" description="Helical" evidence="1">
    <location>
        <begin position="64"/>
        <end position="86"/>
    </location>
</feature>
<dbReference type="Proteomes" id="UP000018416">
    <property type="component" value="Unassembled WGS sequence"/>
</dbReference>
<reference evidence="2 3" key="1">
    <citation type="submission" date="2013-02" db="EMBL/GenBank/DDBJ databases">
        <title>The Genome Sequence of Acinetobacter lwoffii NIPH 478.</title>
        <authorList>
            <consortium name="The Broad Institute Genome Sequencing Platform"/>
            <consortium name="The Broad Institute Genome Sequencing Center for Infectious Disease"/>
            <person name="Cerqueira G."/>
            <person name="Feldgarden M."/>
            <person name="Courvalin P."/>
            <person name="Perichon B."/>
            <person name="Grillot-Courvalin C."/>
            <person name="Clermont D."/>
            <person name="Rocha E."/>
            <person name="Yoon E.-J."/>
            <person name="Nemec A."/>
            <person name="Walker B."/>
            <person name="Young S.K."/>
            <person name="Zeng Q."/>
            <person name="Gargeya S."/>
            <person name="Fitzgerald M."/>
            <person name="Haas B."/>
            <person name="Abouelleil A."/>
            <person name="Alvarado L."/>
            <person name="Arachchi H.M."/>
            <person name="Berlin A.M."/>
            <person name="Chapman S.B."/>
            <person name="Dewar J."/>
            <person name="Goldberg J."/>
            <person name="Griggs A."/>
            <person name="Gujja S."/>
            <person name="Hansen M."/>
            <person name="Howarth C."/>
            <person name="Imamovic A."/>
            <person name="Larimer J."/>
            <person name="McCowan C."/>
            <person name="Murphy C."/>
            <person name="Neiman D."/>
            <person name="Pearson M."/>
            <person name="Priest M."/>
            <person name="Roberts A."/>
            <person name="Saif S."/>
            <person name="Shea T."/>
            <person name="Sisk P."/>
            <person name="Sykes S."/>
            <person name="Wortman J."/>
            <person name="Nusbaum C."/>
            <person name="Birren B."/>
        </authorList>
    </citation>
    <scope>NUCLEOTIDE SEQUENCE [LARGE SCALE GENOMIC DNA]</scope>
    <source>
        <strain evidence="2 3">NIPH 478</strain>
    </source>
</reference>
<keyword evidence="1" id="KW-1133">Transmembrane helix</keyword>
<name>N9GB28_ACILW</name>
<dbReference type="NCBIfam" id="NF038216">
    <property type="entry name" value="ABZJ_00895_fam"/>
    <property type="match status" value="1"/>
</dbReference>
<feature type="transmembrane region" description="Helical" evidence="1">
    <location>
        <begin position="106"/>
        <end position="127"/>
    </location>
</feature>
<evidence type="ECO:0000313" key="2">
    <source>
        <dbReference type="EMBL" id="ENW32147.1"/>
    </source>
</evidence>
<evidence type="ECO:0000313" key="3">
    <source>
        <dbReference type="Proteomes" id="UP000018416"/>
    </source>
</evidence>
<dbReference type="AlphaFoldDB" id="N9GB28"/>
<dbReference type="InterPro" id="IPR047730">
    <property type="entry name" value="ABZJ_00895-like"/>
</dbReference>
<keyword evidence="1" id="KW-0812">Transmembrane</keyword>
<organism evidence="2 3">
    <name type="scientific">Acinetobacter lwoffii NIPH 478</name>
    <dbReference type="NCBI Taxonomy" id="1217668"/>
    <lineage>
        <taxon>Bacteria</taxon>
        <taxon>Pseudomonadati</taxon>
        <taxon>Pseudomonadota</taxon>
        <taxon>Gammaproteobacteria</taxon>
        <taxon>Moraxellales</taxon>
        <taxon>Moraxellaceae</taxon>
        <taxon>Acinetobacter</taxon>
    </lineage>
</organism>
<feature type="transmembrane region" description="Helical" evidence="1">
    <location>
        <begin position="12"/>
        <end position="43"/>
    </location>
</feature>